<sequence>MTSSHDALYRAICAHPDEDTPRLAFADLIEENGEPRRAAFIRTQITLARLPVYDPGWVSVRQHDPDAATGWCMTEQLPKPPPPGCEWTRFEFRRGFPWKIGVLSLTAFLESGDAVFDTAPIQAIDLDQRDRPDLASLAEWPHLARLHRLTFSTGWFDPADIARLAESPHTSNITELGFEFESISPEGLSTLAAAPLFNRLKALELSSNAFPPALLIDALGAARGSGALSRLSLPNNRVGRNDAEALFRLPALQDLQHLDMSDNPLAGEGIRDLAESGIVRGLRTLHLSRTRPGGPGVKALTEAGGLAGLRMLDLSNNALGPAAVRAVAACGGFRGLRVLNLSNNYVRDSGAVSLAGSSALAGLLELDLCETDIGDTGALALAESPHLNHLIRLDLRTRAGRGFSDTARAALTERFGDRVSL</sequence>
<evidence type="ECO:0000256" key="3">
    <source>
        <dbReference type="ARBA" id="ARBA00022737"/>
    </source>
</evidence>
<dbReference type="SUPFAM" id="SSF52047">
    <property type="entry name" value="RNI-like"/>
    <property type="match status" value="1"/>
</dbReference>
<evidence type="ECO:0000313" key="5">
    <source>
        <dbReference type="Proteomes" id="UP000676565"/>
    </source>
</evidence>
<dbReference type="InterPro" id="IPR001611">
    <property type="entry name" value="Leu-rich_rpt"/>
</dbReference>
<dbReference type="Proteomes" id="UP000676565">
    <property type="component" value="Unassembled WGS sequence"/>
</dbReference>
<keyword evidence="5" id="KW-1185">Reference proteome</keyword>
<evidence type="ECO:0000313" key="4">
    <source>
        <dbReference type="EMBL" id="MBP3959686.1"/>
    </source>
</evidence>
<evidence type="ECO:0000256" key="2">
    <source>
        <dbReference type="ARBA" id="ARBA00022614"/>
    </source>
</evidence>
<evidence type="ECO:0000256" key="1">
    <source>
        <dbReference type="ARBA" id="ARBA00022468"/>
    </source>
</evidence>
<dbReference type="PANTHER" id="PTHR24113:SF12">
    <property type="entry name" value="RAN GTPASE-ACTIVATING PROTEIN 1"/>
    <property type="match status" value="1"/>
</dbReference>
<dbReference type="PANTHER" id="PTHR24113">
    <property type="entry name" value="RAN GTPASE-ACTIVATING PROTEIN 1"/>
    <property type="match status" value="1"/>
</dbReference>
<gene>
    <name evidence="4" type="ORF">J8F10_30945</name>
</gene>
<reference evidence="4 5" key="1">
    <citation type="submission" date="2021-04" db="EMBL/GenBank/DDBJ databases">
        <authorList>
            <person name="Ivanova A."/>
        </authorList>
    </citation>
    <scope>NUCLEOTIDE SEQUENCE [LARGE SCALE GENOMIC DNA]</scope>
    <source>
        <strain evidence="4 5">G18</strain>
    </source>
</reference>
<dbReference type="InterPro" id="IPR014338">
    <property type="entry name" value="CHP02996_rpt-companion-dom"/>
</dbReference>
<keyword evidence="3" id="KW-0677">Repeat</keyword>
<dbReference type="InterPro" id="IPR027038">
    <property type="entry name" value="RanGap"/>
</dbReference>
<comment type="caution">
    <text evidence="4">The sequence shown here is derived from an EMBL/GenBank/DDBJ whole genome shotgun (WGS) entry which is preliminary data.</text>
</comment>
<dbReference type="InterPro" id="IPR032675">
    <property type="entry name" value="LRR_dom_sf"/>
</dbReference>
<protein>
    <submittedName>
        <fullName evidence="4">TIGR02996 domain-containing protein</fullName>
    </submittedName>
</protein>
<proteinExistence type="predicted"/>
<name>A0ABS5C114_9BACT</name>
<keyword evidence="2" id="KW-0433">Leucine-rich repeat</keyword>
<keyword evidence="1" id="KW-0343">GTPase activation</keyword>
<accession>A0ABS5C114</accession>
<dbReference type="RefSeq" id="WP_210660425.1">
    <property type="nucleotide sequence ID" value="NZ_JAGKQQ010000001.1"/>
</dbReference>
<dbReference type="EMBL" id="JAGKQQ010000001">
    <property type="protein sequence ID" value="MBP3959686.1"/>
    <property type="molecule type" value="Genomic_DNA"/>
</dbReference>
<dbReference type="NCBIfam" id="TIGR02996">
    <property type="entry name" value="rpt_mate_G_obs"/>
    <property type="match status" value="1"/>
</dbReference>
<dbReference type="SMART" id="SM00368">
    <property type="entry name" value="LRR_RI"/>
    <property type="match status" value="4"/>
</dbReference>
<dbReference type="PRINTS" id="PR00019">
    <property type="entry name" value="LEURICHRPT"/>
</dbReference>
<dbReference type="Pfam" id="PF13516">
    <property type="entry name" value="LRR_6"/>
    <property type="match status" value="3"/>
</dbReference>
<dbReference type="Gene3D" id="3.80.10.10">
    <property type="entry name" value="Ribonuclease Inhibitor"/>
    <property type="match status" value="3"/>
</dbReference>
<organism evidence="4 5">
    <name type="scientific">Gemmata palustris</name>
    <dbReference type="NCBI Taxonomy" id="2822762"/>
    <lineage>
        <taxon>Bacteria</taxon>
        <taxon>Pseudomonadati</taxon>
        <taxon>Planctomycetota</taxon>
        <taxon>Planctomycetia</taxon>
        <taxon>Gemmatales</taxon>
        <taxon>Gemmataceae</taxon>
        <taxon>Gemmata</taxon>
    </lineage>
</organism>